<evidence type="ECO:0000256" key="1">
    <source>
        <dbReference type="ARBA" id="ARBA00004613"/>
    </source>
</evidence>
<keyword evidence="2" id="KW-0732">Signal</keyword>
<dbReference type="OrthoDB" id="9778320at2"/>
<dbReference type="InterPro" id="IPR002509">
    <property type="entry name" value="NODB_dom"/>
</dbReference>
<dbReference type="CDD" id="cd10918">
    <property type="entry name" value="CE4_NodB_like_5s_6s"/>
    <property type="match status" value="1"/>
</dbReference>
<gene>
    <name evidence="4" type="ORF">RU87_GL000921</name>
</gene>
<dbReference type="Pfam" id="PF01522">
    <property type="entry name" value="Polysacc_deac_1"/>
    <property type="match status" value="1"/>
</dbReference>
<proteinExistence type="predicted"/>
<dbReference type="SUPFAM" id="SSF88713">
    <property type="entry name" value="Glycoside hydrolase/deacetylase"/>
    <property type="match status" value="1"/>
</dbReference>
<dbReference type="EMBL" id="JXJX01000003">
    <property type="protein sequence ID" value="PCS07702.1"/>
    <property type="molecule type" value="Genomic_DNA"/>
</dbReference>
<dbReference type="STRING" id="1348632.GCA_001591745_00282"/>
<feature type="domain" description="NodB homology" evidence="3">
    <location>
        <begin position="134"/>
        <end position="293"/>
    </location>
</feature>
<organism evidence="4 5">
    <name type="scientific">Pseudolactococcus plantarum</name>
    <dbReference type="NCBI Taxonomy" id="1365"/>
    <lineage>
        <taxon>Bacteria</taxon>
        <taxon>Bacillati</taxon>
        <taxon>Bacillota</taxon>
        <taxon>Bacilli</taxon>
        <taxon>Lactobacillales</taxon>
        <taxon>Streptococcaceae</taxon>
        <taxon>Pseudolactococcus</taxon>
    </lineage>
</organism>
<comment type="caution">
    <text evidence="4">The sequence shown here is derived from an EMBL/GenBank/DDBJ whole genome shotgun (WGS) entry which is preliminary data.</text>
</comment>
<dbReference type="Proteomes" id="UP000242246">
    <property type="component" value="Unassembled WGS sequence"/>
</dbReference>
<comment type="subcellular location">
    <subcellularLocation>
        <location evidence="1">Secreted</location>
    </subcellularLocation>
</comment>
<dbReference type="RefSeq" id="WP_068160306.1">
    <property type="nucleotide sequence ID" value="NZ_JXJX01000003.1"/>
</dbReference>
<evidence type="ECO:0000259" key="3">
    <source>
        <dbReference type="PROSITE" id="PS51677"/>
    </source>
</evidence>
<dbReference type="AlphaFoldDB" id="A0A2A5S2M7"/>
<dbReference type="InterPro" id="IPR011330">
    <property type="entry name" value="Glyco_hydro/deAcase_b/a-brl"/>
</dbReference>
<dbReference type="GO" id="GO:0016810">
    <property type="term" value="F:hydrolase activity, acting on carbon-nitrogen (but not peptide) bonds"/>
    <property type="evidence" value="ECO:0007669"/>
    <property type="project" value="InterPro"/>
</dbReference>
<sequence length="293" mass="32395">MKKILGISLVTLLVALVVTCLLYFPFGLAKQVGHQPIKLSKQAENKVITKASQSASTTPEKQEEQAKWVKSDQPIKFPILMYHHIADVVDGNTLFVPASEFKMEMAALKKAGYYTLSPDEALRVLTTNEKPADKIVWVTFDDGYKNAQQAAAPILSELGMKGSFFIITGMVDNEDKMTQESLLEMKKNPLISLESHTVSHIDLQYATPDEASRQLTQSKTYLDQLLHQNTSVICYPSGRYNDQTGDIATKAGYQLGLTTQPGLASRADGLFALHRVRVSYGQTESSFMSLIGN</sequence>
<keyword evidence="5" id="KW-1185">Reference proteome</keyword>
<dbReference type="GO" id="GO:0005975">
    <property type="term" value="P:carbohydrate metabolic process"/>
    <property type="evidence" value="ECO:0007669"/>
    <property type="project" value="InterPro"/>
</dbReference>
<dbReference type="GO" id="GO:0005576">
    <property type="term" value="C:extracellular region"/>
    <property type="evidence" value="ECO:0007669"/>
    <property type="project" value="UniProtKB-SubCell"/>
</dbReference>
<evidence type="ECO:0000313" key="5">
    <source>
        <dbReference type="Proteomes" id="UP000242246"/>
    </source>
</evidence>
<accession>A0A2A5S2M7</accession>
<reference evidence="4 5" key="1">
    <citation type="submission" date="2014-12" db="EMBL/GenBank/DDBJ databases">
        <title>Draft genome sequences of 10 type strains of Lactococcus.</title>
        <authorList>
            <person name="Sun Z."/>
            <person name="Zhong Z."/>
            <person name="Liu W."/>
            <person name="Zhang W."/>
            <person name="Zhang H."/>
        </authorList>
    </citation>
    <scope>NUCLEOTIDE SEQUENCE [LARGE SCALE GENOMIC DNA]</scope>
    <source>
        <strain evidence="4 5">DSM 20686</strain>
    </source>
</reference>
<dbReference type="Gene3D" id="3.20.20.370">
    <property type="entry name" value="Glycoside hydrolase/deacetylase"/>
    <property type="match status" value="1"/>
</dbReference>
<evidence type="ECO:0000256" key="2">
    <source>
        <dbReference type="ARBA" id="ARBA00022729"/>
    </source>
</evidence>
<protein>
    <submittedName>
        <fullName evidence="4">Exported polysaccharide deacetylase</fullName>
    </submittedName>
</protein>
<evidence type="ECO:0000313" key="4">
    <source>
        <dbReference type="EMBL" id="PCS07702.1"/>
    </source>
</evidence>
<name>A0A2A5S2M7_9LACT</name>
<dbReference type="PANTHER" id="PTHR34216:SF3">
    <property type="entry name" value="POLY-BETA-1,6-N-ACETYL-D-GLUCOSAMINE N-DEACETYLASE"/>
    <property type="match status" value="1"/>
</dbReference>
<dbReference type="PROSITE" id="PS51677">
    <property type="entry name" value="NODB"/>
    <property type="match status" value="1"/>
</dbReference>
<dbReference type="PANTHER" id="PTHR34216">
    <property type="match status" value="1"/>
</dbReference>
<dbReference type="InterPro" id="IPR051398">
    <property type="entry name" value="Polysacch_Deacetylase"/>
</dbReference>